<evidence type="ECO:0000313" key="4">
    <source>
        <dbReference type="Proteomes" id="UP001501821"/>
    </source>
</evidence>
<dbReference type="InterPro" id="IPR035940">
    <property type="entry name" value="CAP_sf"/>
</dbReference>
<evidence type="ECO:0000313" key="3">
    <source>
        <dbReference type="EMBL" id="GAA3828362.1"/>
    </source>
</evidence>
<dbReference type="Proteomes" id="UP001501821">
    <property type="component" value="Unassembled WGS sequence"/>
</dbReference>
<evidence type="ECO:0000256" key="1">
    <source>
        <dbReference type="SAM" id="SignalP"/>
    </source>
</evidence>
<feature type="signal peptide" evidence="1">
    <location>
        <begin position="1"/>
        <end position="18"/>
    </location>
</feature>
<dbReference type="SUPFAM" id="SSF55797">
    <property type="entry name" value="PR-1-like"/>
    <property type="match status" value="1"/>
</dbReference>
<organism evidence="3 4">
    <name type="scientific">Nocardioides panacisoli</name>
    <dbReference type="NCBI Taxonomy" id="627624"/>
    <lineage>
        <taxon>Bacteria</taxon>
        <taxon>Bacillati</taxon>
        <taxon>Actinomycetota</taxon>
        <taxon>Actinomycetes</taxon>
        <taxon>Propionibacteriales</taxon>
        <taxon>Nocardioidaceae</taxon>
        <taxon>Nocardioides</taxon>
    </lineage>
</organism>
<proteinExistence type="predicted"/>
<dbReference type="InterPro" id="IPR014044">
    <property type="entry name" value="CAP_dom"/>
</dbReference>
<sequence length="408" mass="44360">MQLRPVLGAVFLPLLVIAGLTCAPASGTEATDRAGTGSLEGTVLDGDDGRPLRQISVSAWTDDGATWRARTDDDGRFELPSVDAGREIHVNFFDAAWHQYDGADFPGVVTLAPDEQRDLGVIDLDDGMNLRRSPSALDVTDPAVVTRSWKQDVRGSSRTPSPRIHGCKVARQPERVLRKVAGVINWYRGMAGLDPVVLAPRLNRLAQRSSVIQSYLRSEPLSHDPPRSTRCWSRAGAEAAGRSDLAMGWTGGSAVNAYMSDYGVPSVGHRTPILNPTATAFGSGDAGQYNSLYVYGPNSQKASRPPWISWPSAGYFPYGVTPSTWSLQTSRADVDLRGARVTLTLSTGQRIRALDQTGDTNMLLWTLSASPRRHHDTTVVDVKVSGIKWRGVTQPPLVYTVRILDLSW</sequence>
<dbReference type="EMBL" id="BAABAH010000013">
    <property type="protein sequence ID" value="GAA3828362.1"/>
    <property type="molecule type" value="Genomic_DNA"/>
</dbReference>
<dbReference type="Gene3D" id="3.40.33.10">
    <property type="entry name" value="CAP"/>
    <property type="match status" value="1"/>
</dbReference>
<feature type="domain" description="SCP" evidence="2">
    <location>
        <begin position="183"/>
        <end position="293"/>
    </location>
</feature>
<comment type="caution">
    <text evidence="3">The sequence shown here is derived from an EMBL/GenBank/DDBJ whole genome shotgun (WGS) entry which is preliminary data.</text>
</comment>
<accession>A0ABP7IWE6</accession>
<gene>
    <name evidence="3" type="ORF">GCM10022242_32200</name>
</gene>
<feature type="chain" id="PRO_5045471081" description="SCP domain-containing protein" evidence="1">
    <location>
        <begin position="19"/>
        <end position="408"/>
    </location>
</feature>
<dbReference type="SUPFAM" id="SSF49452">
    <property type="entry name" value="Starch-binding domain-like"/>
    <property type="match status" value="1"/>
</dbReference>
<evidence type="ECO:0000259" key="2">
    <source>
        <dbReference type="Pfam" id="PF00188"/>
    </source>
</evidence>
<keyword evidence="1" id="KW-0732">Signal</keyword>
<dbReference type="Pfam" id="PF00188">
    <property type="entry name" value="CAP"/>
    <property type="match status" value="1"/>
</dbReference>
<protein>
    <recommendedName>
        <fullName evidence="2">SCP domain-containing protein</fullName>
    </recommendedName>
</protein>
<reference evidence="4" key="1">
    <citation type="journal article" date="2019" name="Int. J. Syst. Evol. Microbiol.">
        <title>The Global Catalogue of Microorganisms (GCM) 10K type strain sequencing project: providing services to taxonomists for standard genome sequencing and annotation.</title>
        <authorList>
            <consortium name="The Broad Institute Genomics Platform"/>
            <consortium name="The Broad Institute Genome Sequencing Center for Infectious Disease"/>
            <person name="Wu L."/>
            <person name="Ma J."/>
        </authorList>
    </citation>
    <scope>NUCLEOTIDE SEQUENCE [LARGE SCALE GENOMIC DNA]</scope>
    <source>
        <strain evidence="4">JCM 16953</strain>
    </source>
</reference>
<dbReference type="InterPro" id="IPR013784">
    <property type="entry name" value="Carb-bd-like_fold"/>
</dbReference>
<keyword evidence="4" id="KW-1185">Reference proteome</keyword>
<name>A0ABP7IWE6_9ACTN</name>